<dbReference type="GO" id="GO:0005789">
    <property type="term" value="C:endoplasmic reticulum membrane"/>
    <property type="evidence" value="ECO:0007669"/>
    <property type="project" value="UniProtKB-SubCell"/>
</dbReference>
<feature type="region of interest" description="Disordered" evidence="16">
    <location>
        <begin position="834"/>
        <end position="976"/>
    </location>
</feature>
<sequence length="1250" mass="133858">MVKLCEINETVAFAWSLDALPVIATGTLSGVMDDTFSSDSFLQIYNPFETNVSKRLLFKAASDAKYNSLSWSNSTSSYSRGLLAGGLEDNTIQLYNPDHLLKSSPSKLSILSTYSKHTSPVLQVKFNPIQHHILGSSGSKGEIFVWDTNKGTCFTPGRAMSPVGKVSCLDWNNTVSHIFASAGDTGYASIWDLKAKREVLQLSYSGVNLSVVAWHPSQSTKLVTASGSDLDPVILTWDLRNSSTPEKVLKGHRKAILSLDWCRQDAKLLLSSGKDDTTMLWNPIEGKKLAEYPSLPNWIHQTNFAPRLPDVFASASLDKKMVIQTLQDTSPPVSTKVGGANEDEFWNKISSTDTQQPIFQEKQAPAWLSRPISANFGFGGRIAIARKDTKSGNSIVKIVPVTGVEVVDESASTLVQAIKKHDYEAVCDSRLKIEKAFASGKDWVLLKKLLEKGQKELLGEILDTEKQLDIESSSSEDEKVGKTSPSSSDDDFFRQLGSAKKAEAVAQYSPKGKFTLSNDSSDDYTKKLTSKILEAKFEDALDLCVAENHILEALVLALNGTEEMKTKAKSAYFTKYASQSSLARLLYSASSKDISDVVNNANIGSWKQIARSIVAFGELDNSGSGPSIDANITKLGDRLMDSKETDARDNAITCYIAGNSLDKIAHIWLSELDDIEKFYLEQSNESDKKKLSESDIRFRALGEVIEKVFVYQSTASVGSDGASSDLEELGDAFKEYAEYLTNAGQFELAFETLSMVSENIPGIKLEKRRLEKVMGRSAHSNTTVQPAAKYSKPTAKYQNYAPVAAGGYPTTPLPMAPAVNHTSGLRNPYATMASSARAGSMSNGPRNMYGPQGPAGGVPPGSSLPPPPKVESRVSYSSRTPSANRDAGGWNDLPESMNIEPPKRDSVSNTAAASPYQLQAHQGPYNGPSAIPAQRSPSIPPPPKAGAGATAAVNGNEPLPSSVPSRSRIPSLNPYAPTQPAVYPGIPAPTGANFQASAAPIGGMNSPQALPMSPRAAPRNPYAPAPAQSPRGSFASPLARPGFSPQPNFAQPTFAAPPPRGGAGVVGNGFVDGPSVPPPPPLKKKAAEPPISGTAPPVQTVPALQQPLPQSPLPPNSISGTATSSAVPPESPEEPIPANAQPIYTLLTAEMEKVKPKIPAKFSKQLTDAEKRLNILFDHLSSGDLLSEETVESMVQLSEALSKGDFGTASSLQAQISTNHADECGVWMVGVKRLIGMDKATSSSPAELQQ</sequence>
<evidence type="ECO:0000256" key="14">
    <source>
        <dbReference type="ARBA" id="ARBA00025471"/>
    </source>
</evidence>
<dbReference type="GO" id="GO:0015031">
    <property type="term" value="P:protein transport"/>
    <property type="evidence" value="ECO:0007669"/>
    <property type="project" value="UniProtKB-KW"/>
</dbReference>
<feature type="compositionally biased region" description="Low complexity" evidence="16">
    <location>
        <begin position="928"/>
        <end position="937"/>
    </location>
</feature>
<accession>A0A875S2G6</accession>
<dbReference type="GO" id="GO:0005198">
    <property type="term" value="F:structural molecule activity"/>
    <property type="evidence" value="ECO:0007669"/>
    <property type="project" value="TreeGrafter"/>
</dbReference>
<evidence type="ECO:0000259" key="17">
    <source>
        <dbReference type="Pfam" id="PF07304"/>
    </source>
</evidence>
<feature type="domain" description="SRA1/Sec31" evidence="17">
    <location>
        <begin position="1111"/>
        <end position="1244"/>
    </location>
</feature>
<feature type="compositionally biased region" description="Low complexity" evidence="16">
    <location>
        <begin position="1014"/>
        <end position="1026"/>
    </location>
</feature>
<evidence type="ECO:0000256" key="1">
    <source>
        <dbReference type="ARBA" id="ARBA00004299"/>
    </source>
</evidence>
<keyword evidence="7 15" id="KW-0853">WD repeat</keyword>
<dbReference type="GO" id="GO:0090110">
    <property type="term" value="P:COPII-coated vesicle cargo loading"/>
    <property type="evidence" value="ECO:0007669"/>
    <property type="project" value="TreeGrafter"/>
</dbReference>
<dbReference type="GO" id="GO:0070971">
    <property type="term" value="C:endoplasmic reticulum exit site"/>
    <property type="evidence" value="ECO:0007669"/>
    <property type="project" value="TreeGrafter"/>
</dbReference>
<dbReference type="InterPro" id="IPR009917">
    <property type="entry name" value="SRA1/Sec31"/>
</dbReference>
<comment type="similarity">
    <text evidence="3">Belongs to the WD repeat SEC31 family.</text>
</comment>
<evidence type="ECO:0000313" key="19">
    <source>
        <dbReference type="Proteomes" id="UP000662931"/>
    </source>
</evidence>
<keyword evidence="13" id="KW-0968">Cytoplasmic vesicle</keyword>
<dbReference type="Gene3D" id="2.130.10.10">
    <property type="entry name" value="YVTN repeat-like/Quinoprotein amine dehydrogenase"/>
    <property type="match status" value="1"/>
</dbReference>
<dbReference type="GO" id="GO:0030127">
    <property type="term" value="C:COPII vesicle coat"/>
    <property type="evidence" value="ECO:0007669"/>
    <property type="project" value="TreeGrafter"/>
</dbReference>
<dbReference type="GO" id="GO:0007029">
    <property type="term" value="P:endoplasmic reticulum organization"/>
    <property type="evidence" value="ECO:0007669"/>
    <property type="project" value="TreeGrafter"/>
</dbReference>
<dbReference type="Gene3D" id="1.20.940.10">
    <property type="entry name" value="Functional domain of the splicing factor Prp18"/>
    <property type="match status" value="1"/>
</dbReference>
<keyword evidence="10" id="KW-0931">ER-Golgi transport</keyword>
<dbReference type="GeneID" id="62196292"/>
<organism evidence="18 19">
    <name type="scientific">Eeniella nana</name>
    <name type="common">Yeast</name>
    <name type="synonym">Brettanomyces nanus</name>
    <dbReference type="NCBI Taxonomy" id="13502"/>
    <lineage>
        <taxon>Eukaryota</taxon>
        <taxon>Fungi</taxon>
        <taxon>Dikarya</taxon>
        <taxon>Ascomycota</taxon>
        <taxon>Saccharomycotina</taxon>
        <taxon>Pichiomycetes</taxon>
        <taxon>Pichiales</taxon>
        <taxon>Pichiaceae</taxon>
        <taxon>Brettanomyces</taxon>
    </lineage>
</organism>
<gene>
    <name evidence="18" type="ORF">FOA43_002891</name>
</gene>
<reference evidence="18" key="1">
    <citation type="submission" date="2020-10" db="EMBL/GenBank/DDBJ databases">
        <authorList>
            <person name="Roach M.J.R."/>
        </authorList>
    </citation>
    <scope>NUCLEOTIDE SEQUENCE</scope>
    <source>
        <strain evidence="18">CBS 1945</strain>
    </source>
</reference>
<dbReference type="AlphaFoldDB" id="A0A875S2G6"/>
<evidence type="ECO:0000256" key="4">
    <source>
        <dbReference type="ARBA" id="ARBA00013507"/>
    </source>
</evidence>
<protein>
    <recommendedName>
        <fullName evidence="5">Protein transport protein SEC31</fullName>
    </recommendedName>
    <alternativeName>
        <fullName evidence="4">Protein transport protein sec31</fullName>
    </alternativeName>
</protein>
<proteinExistence type="inferred from homology"/>
<keyword evidence="12" id="KW-0472">Membrane</keyword>
<keyword evidence="11" id="KW-0653">Protein transport</keyword>
<feature type="compositionally biased region" description="Low complexity" evidence="16">
    <location>
        <begin position="945"/>
        <end position="972"/>
    </location>
</feature>
<evidence type="ECO:0000256" key="8">
    <source>
        <dbReference type="ARBA" id="ARBA00022737"/>
    </source>
</evidence>
<name>A0A875S2G6_EENNA</name>
<keyword evidence="9" id="KW-0256">Endoplasmic reticulum</keyword>
<keyword evidence="8" id="KW-0677">Repeat</keyword>
<feature type="compositionally biased region" description="Polar residues" evidence="16">
    <location>
        <begin position="907"/>
        <end position="920"/>
    </location>
</feature>
<dbReference type="KEGG" id="bnn:FOA43_002891"/>
<dbReference type="EMBL" id="CP064814">
    <property type="protein sequence ID" value="QPG75536.1"/>
    <property type="molecule type" value="Genomic_DNA"/>
</dbReference>
<feature type="region of interest" description="Disordered" evidence="16">
    <location>
        <begin position="992"/>
        <end position="1138"/>
    </location>
</feature>
<evidence type="ECO:0000256" key="5">
    <source>
        <dbReference type="ARBA" id="ARBA00021236"/>
    </source>
</evidence>
<evidence type="ECO:0000256" key="11">
    <source>
        <dbReference type="ARBA" id="ARBA00022927"/>
    </source>
</evidence>
<dbReference type="SUPFAM" id="SSF50978">
    <property type="entry name" value="WD40 repeat-like"/>
    <property type="match status" value="1"/>
</dbReference>
<dbReference type="OrthoDB" id="542917at2759"/>
<feature type="compositionally biased region" description="Polar residues" evidence="16">
    <location>
        <begin position="874"/>
        <end position="883"/>
    </location>
</feature>
<dbReference type="Gene3D" id="1.25.40.1030">
    <property type="match status" value="1"/>
</dbReference>
<dbReference type="RefSeq" id="XP_038779101.1">
    <property type="nucleotide sequence ID" value="XM_038923173.1"/>
</dbReference>
<feature type="repeat" description="WD" evidence="15">
    <location>
        <begin position="114"/>
        <end position="156"/>
    </location>
</feature>
<evidence type="ECO:0000256" key="10">
    <source>
        <dbReference type="ARBA" id="ARBA00022892"/>
    </source>
</evidence>
<evidence type="ECO:0000256" key="9">
    <source>
        <dbReference type="ARBA" id="ARBA00022824"/>
    </source>
</evidence>
<dbReference type="PROSITE" id="PS50082">
    <property type="entry name" value="WD_REPEATS_2"/>
    <property type="match status" value="2"/>
</dbReference>
<feature type="region of interest" description="Disordered" evidence="16">
    <location>
        <begin position="470"/>
        <end position="491"/>
    </location>
</feature>
<dbReference type="PANTHER" id="PTHR13923:SF11">
    <property type="entry name" value="SECRETORY 31, ISOFORM D"/>
    <property type="match status" value="1"/>
</dbReference>
<evidence type="ECO:0000256" key="12">
    <source>
        <dbReference type="ARBA" id="ARBA00023136"/>
    </source>
</evidence>
<keyword evidence="6" id="KW-0813">Transport</keyword>
<keyword evidence="19" id="KW-1185">Reference proteome</keyword>
<feature type="repeat" description="WD" evidence="15">
    <location>
        <begin position="249"/>
        <end position="291"/>
    </location>
</feature>
<evidence type="ECO:0000256" key="3">
    <source>
        <dbReference type="ARBA" id="ARBA00009358"/>
    </source>
</evidence>
<comment type="function">
    <text evidence="14">Component of the coat protein complex II (COPII) which promotes the formation of transport vesicles from the endoplasmic reticulum (ER). The coat has two main functions, the physical deformation of the endoplasmic reticulum membrane into vesicles and the selection of cargo molecules.</text>
</comment>
<dbReference type="Pfam" id="PF07304">
    <property type="entry name" value="SRA1"/>
    <property type="match status" value="1"/>
</dbReference>
<dbReference type="InterPro" id="IPR015943">
    <property type="entry name" value="WD40/YVTN_repeat-like_dom_sf"/>
</dbReference>
<evidence type="ECO:0000256" key="15">
    <source>
        <dbReference type="PROSITE-ProRule" id="PRU00221"/>
    </source>
</evidence>
<evidence type="ECO:0000256" key="6">
    <source>
        <dbReference type="ARBA" id="ARBA00022448"/>
    </source>
</evidence>
<evidence type="ECO:0000256" key="13">
    <source>
        <dbReference type="ARBA" id="ARBA00023329"/>
    </source>
</evidence>
<evidence type="ECO:0000256" key="16">
    <source>
        <dbReference type="SAM" id="MobiDB-lite"/>
    </source>
</evidence>
<dbReference type="InterPro" id="IPR001680">
    <property type="entry name" value="WD40_rpt"/>
</dbReference>
<evidence type="ECO:0000256" key="2">
    <source>
        <dbReference type="ARBA" id="ARBA00004397"/>
    </source>
</evidence>
<evidence type="ECO:0000256" key="7">
    <source>
        <dbReference type="ARBA" id="ARBA00022574"/>
    </source>
</evidence>
<dbReference type="PROSITE" id="PS50294">
    <property type="entry name" value="WD_REPEATS_REGION"/>
    <property type="match status" value="1"/>
</dbReference>
<dbReference type="PANTHER" id="PTHR13923">
    <property type="entry name" value="SEC31-RELATED PROTEIN"/>
    <property type="match status" value="1"/>
</dbReference>
<comment type="subcellular location">
    <subcellularLocation>
        <location evidence="1">Cytoplasmic vesicle</location>
        <location evidence="1">COPII-coated vesicle membrane</location>
        <topology evidence="1">Peripheral membrane protein</topology>
        <orientation evidence="1">Cytoplasmic side</orientation>
    </subcellularLocation>
    <subcellularLocation>
        <location evidence="2">Endoplasmic reticulum membrane</location>
        <topology evidence="2">Peripheral membrane protein</topology>
        <orientation evidence="2">Cytoplasmic side</orientation>
    </subcellularLocation>
</comment>
<dbReference type="SMART" id="SM00320">
    <property type="entry name" value="WD40"/>
    <property type="match status" value="6"/>
</dbReference>
<dbReference type="Proteomes" id="UP000662931">
    <property type="component" value="Chromosome 3"/>
</dbReference>
<evidence type="ECO:0000313" key="18">
    <source>
        <dbReference type="EMBL" id="QPG75536.1"/>
    </source>
</evidence>
<dbReference type="InterPro" id="IPR036322">
    <property type="entry name" value="WD40_repeat_dom_sf"/>
</dbReference>
<dbReference type="Pfam" id="PF00400">
    <property type="entry name" value="WD40"/>
    <property type="match status" value="2"/>
</dbReference>
<dbReference type="InterPro" id="IPR040251">
    <property type="entry name" value="SEC31-like"/>
</dbReference>